<sequence>MAYLRLRLPLALTAAALELRHRRGLNCSKPGAYFVRPLVAEEAKLTELRVHVLMGGFGSARLAGWSRATPTDQKELLQRLRPEVQCTFGPTPPQGTQILVSAFPSQQDLDACGSGLKVLVIPFAGLPVATKNLVTDAGFIKNGLRLHNVHHNSSTTAEMAVALGLAAAKQLLPADRSLRKGDWSPRGIPSYGDPDPMFQLGLDGQTALVLGYGEVGRRVSRILAAMNMRVIATRKSGGDRQQPEPGSIVVREASALHELLPDAQMLFVCVPHAAETEGLINTKELALLPDKAVIVNVGRADVINEEALYHALQDGRIMGAGVDCWYKYPPDFKSRNNTPVSEKFNFAGLDNLVMSPHRAGSVGLLATERLRMAALAELINTAAPLIMAYLLVAEAKIPMGDQDAYTYSGIAMQMVDELNELVKPILAETSVWPYREAIARLHATESATLEAQRTYPSLLGGPRGAISLEFAVVHCKEPLDWVEAELLGITPPGSQLTFYEKCGEEPRFSGAVMQHFVVSTRSCRDPVDGPRGDECLGYLAHIVNNYWNLATFTVFMQADPQEHLHFSYLHNVAKMISSATYAIPFLSLNGARHVRSWTPCLNAVHEAIFGEQMRDAVGPYCCAQFVVQDAKVRERPVEFYQRMLRLVDGTLEHDLCFPGKVKRSTHCYGMEFTWHLVFGEDYETPLRQDDQRLPLPLRLKFGNEFIRRQWNDVVLNPSTPKKIVEEVNYDQMTVR</sequence>
<dbReference type="PANTHER" id="PTHR10996:SF178">
    <property type="entry name" value="2-HYDROXYACID DEHYDROGENASE YGL185C-RELATED"/>
    <property type="match status" value="1"/>
</dbReference>
<gene>
    <name evidence="4" type="ORF">CCMP2556_LOCUS53935</name>
</gene>
<dbReference type="PANTHER" id="PTHR10996">
    <property type="entry name" value="2-HYDROXYACID DEHYDROGENASE-RELATED"/>
    <property type="match status" value="1"/>
</dbReference>
<comment type="caution">
    <text evidence="4">The sequence shown here is derived from an EMBL/GenBank/DDBJ whole genome shotgun (WGS) entry which is preliminary data.</text>
</comment>
<dbReference type="InterPro" id="IPR036291">
    <property type="entry name" value="NAD(P)-bd_dom_sf"/>
</dbReference>
<dbReference type="Gene3D" id="3.40.50.720">
    <property type="entry name" value="NAD(P)-binding Rossmann-like Domain"/>
    <property type="match status" value="2"/>
</dbReference>
<dbReference type="EMBL" id="CAXAMN010028362">
    <property type="protein sequence ID" value="CAK9116320.1"/>
    <property type="molecule type" value="Genomic_DNA"/>
</dbReference>
<feature type="domain" description="D-isomer specific 2-hydroxyacid dehydrogenase NAD-binding" evidence="3">
    <location>
        <begin position="162"/>
        <end position="359"/>
    </location>
</feature>
<dbReference type="InterPro" id="IPR006140">
    <property type="entry name" value="D-isomer_DH_NAD-bd"/>
</dbReference>
<evidence type="ECO:0000259" key="3">
    <source>
        <dbReference type="Pfam" id="PF02826"/>
    </source>
</evidence>
<keyword evidence="2" id="KW-0520">NAD</keyword>
<protein>
    <recommendedName>
        <fullName evidence="3">D-isomer specific 2-hydroxyacid dehydrogenase NAD-binding domain-containing protein</fullName>
    </recommendedName>
</protein>
<dbReference type="Pfam" id="PF02826">
    <property type="entry name" value="2-Hacid_dh_C"/>
    <property type="match status" value="1"/>
</dbReference>
<evidence type="ECO:0000313" key="5">
    <source>
        <dbReference type="Proteomes" id="UP001642484"/>
    </source>
</evidence>
<evidence type="ECO:0000256" key="1">
    <source>
        <dbReference type="ARBA" id="ARBA00023002"/>
    </source>
</evidence>
<dbReference type="Proteomes" id="UP001642484">
    <property type="component" value="Unassembled WGS sequence"/>
</dbReference>
<accession>A0ABP0SV43</accession>
<dbReference type="InterPro" id="IPR021838">
    <property type="entry name" value="DUF3431"/>
</dbReference>
<dbReference type="SUPFAM" id="SSF51735">
    <property type="entry name" value="NAD(P)-binding Rossmann-fold domains"/>
    <property type="match status" value="1"/>
</dbReference>
<evidence type="ECO:0000313" key="4">
    <source>
        <dbReference type="EMBL" id="CAK9116320.1"/>
    </source>
</evidence>
<keyword evidence="5" id="KW-1185">Reference proteome</keyword>
<dbReference type="InterPro" id="IPR050223">
    <property type="entry name" value="D-isomer_2-hydroxyacid_DH"/>
</dbReference>
<name>A0ABP0SV43_9DINO</name>
<evidence type="ECO:0000256" key="2">
    <source>
        <dbReference type="ARBA" id="ARBA00023027"/>
    </source>
</evidence>
<reference evidence="4 5" key="1">
    <citation type="submission" date="2024-02" db="EMBL/GenBank/DDBJ databases">
        <authorList>
            <person name="Chen Y."/>
            <person name="Shah S."/>
            <person name="Dougan E. K."/>
            <person name="Thang M."/>
            <person name="Chan C."/>
        </authorList>
    </citation>
    <scope>NUCLEOTIDE SEQUENCE [LARGE SCALE GENOMIC DNA]</scope>
</reference>
<organism evidence="4 5">
    <name type="scientific">Durusdinium trenchii</name>
    <dbReference type="NCBI Taxonomy" id="1381693"/>
    <lineage>
        <taxon>Eukaryota</taxon>
        <taxon>Sar</taxon>
        <taxon>Alveolata</taxon>
        <taxon>Dinophyceae</taxon>
        <taxon>Suessiales</taxon>
        <taxon>Symbiodiniaceae</taxon>
        <taxon>Durusdinium</taxon>
    </lineage>
</organism>
<keyword evidence="1" id="KW-0560">Oxidoreductase</keyword>
<dbReference type="Pfam" id="PF11913">
    <property type="entry name" value="DUF3431"/>
    <property type="match status" value="1"/>
</dbReference>
<proteinExistence type="predicted"/>